<organism evidence="1 2">
    <name type="scientific">Vibrio ostreicida</name>
    <dbReference type="NCBI Taxonomy" id="526588"/>
    <lineage>
        <taxon>Bacteria</taxon>
        <taxon>Pseudomonadati</taxon>
        <taxon>Pseudomonadota</taxon>
        <taxon>Gammaproteobacteria</taxon>
        <taxon>Vibrionales</taxon>
        <taxon>Vibrionaceae</taxon>
        <taxon>Vibrio</taxon>
    </lineage>
</organism>
<sequence length="40" mass="4552">MLTIYENATKEKAERQKKAYFLSPNIWAAILSTICPHTVA</sequence>
<proteinExistence type="predicted"/>
<evidence type="ECO:0000313" key="2">
    <source>
        <dbReference type="Proteomes" id="UP001238540"/>
    </source>
</evidence>
<reference evidence="2" key="1">
    <citation type="journal article" date="2019" name="Int. J. Syst. Evol. Microbiol.">
        <title>The Global Catalogue of Microorganisms (GCM) 10K type strain sequencing project: providing services to taxonomists for standard genome sequencing and annotation.</title>
        <authorList>
            <consortium name="The Broad Institute Genomics Platform"/>
            <consortium name="The Broad Institute Genome Sequencing Center for Infectious Disease"/>
            <person name="Wu L."/>
            <person name="Ma J."/>
        </authorList>
    </citation>
    <scope>NUCLEOTIDE SEQUENCE [LARGE SCALE GENOMIC DNA]</scope>
    <source>
        <strain evidence="2">CECT 7398</strain>
    </source>
</reference>
<evidence type="ECO:0008006" key="3">
    <source>
        <dbReference type="Google" id="ProtNLM"/>
    </source>
</evidence>
<protein>
    <recommendedName>
        <fullName evidence="3">DUF3265 domain-containing protein</fullName>
    </recommendedName>
</protein>
<keyword evidence="2" id="KW-1185">Reference proteome</keyword>
<dbReference type="RefSeq" id="WP_290311585.1">
    <property type="nucleotide sequence ID" value="NZ_JAUFQC010000001.1"/>
</dbReference>
<comment type="caution">
    <text evidence="1">The sequence shown here is derived from an EMBL/GenBank/DDBJ whole genome shotgun (WGS) entry which is preliminary data.</text>
</comment>
<name>A0ABT8BUP8_9VIBR</name>
<evidence type="ECO:0000313" key="1">
    <source>
        <dbReference type="EMBL" id="MDN3609847.1"/>
    </source>
</evidence>
<gene>
    <name evidence="1" type="ORF">QWZ16_09070</name>
</gene>
<dbReference type="Proteomes" id="UP001238540">
    <property type="component" value="Unassembled WGS sequence"/>
</dbReference>
<accession>A0ABT8BUP8</accession>
<dbReference type="EMBL" id="JAUFQC010000001">
    <property type="protein sequence ID" value="MDN3609847.1"/>
    <property type="molecule type" value="Genomic_DNA"/>
</dbReference>